<reference evidence="2" key="1">
    <citation type="submission" date="2014-03" db="EMBL/GenBank/DDBJ databases">
        <title>The sialotranscriptome of Amblyomma triste, Amblyomma parvum and Amblyomma cajennense ticks, uncovered by 454-based RNA-seq.</title>
        <authorList>
            <person name="Garcia G.R."/>
            <person name="Gardinassi L.G."/>
            <person name="Ribeiro J.M."/>
            <person name="Anatriello E."/>
            <person name="Ferreira B.R."/>
            <person name="Moreira H.N."/>
            <person name="Mafra C."/>
            <person name="Olegario M.M."/>
            <person name="Szabo P.J."/>
            <person name="Miranda-Santos I.K."/>
            <person name="Maruyama S.R."/>
        </authorList>
    </citation>
    <scope>NUCLEOTIDE SEQUENCE</scope>
    <source>
        <strain evidence="2">Mato Grasso do Sul</strain>
        <tissue evidence="2">Salivary glands</tissue>
    </source>
</reference>
<keyword evidence="1" id="KW-0732">Signal</keyword>
<name>A0A023G5B3_AMBTT</name>
<sequence>MTKMSGEIVLLLLSVLWASDADKLSGQKGMDQNQHSKATTEKYNLGTLSLPDEELDLGDKKKLLLGSGSIFDFPPLIKTEESDIIILSGSQNSTDPETMINSTKVTYEVQISDESSKHNLVARFGFTNLTVVIVRSSGRYQVTSITLELKQVRYKTKSDIKKLLNSKTPQFRALVINDSKDSIKQKVINWTHEWN</sequence>
<accession>A0A023G5B3</accession>
<organism evidence="2">
    <name type="scientific">Amblyomma triste</name>
    <name type="common">Neotropical tick</name>
    <dbReference type="NCBI Taxonomy" id="251400"/>
    <lineage>
        <taxon>Eukaryota</taxon>
        <taxon>Metazoa</taxon>
        <taxon>Ecdysozoa</taxon>
        <taxon>Arthropoda</taxon>
        <taxon>Chelicerata</taxon>
        <taxon>Arachnida</taxon>
        <taxon>Acari</taxon>
        <taxon>Parasitiformes</taxon>
        <taxon>Ixodida</taxon>
        <taxon>Ixodoidea</taxon>
        <taxon>Ixodidae</taxon>
        <taxon>Amblyomminae</taxon>
        <taxon>Amblyomma</taxon>
    </lineage>
</organism>
<protein>
    <submittedName>
        <fullName evidence="2">Putative secreted protein</fullName>
    </submittedName>
</protein>
<dbReference type="AlphaFoldDB" id="A0A023G5B3"/>
<dbReference type="EMBL" id="GBBM01007333">
    <property type="protein sequence ID" value="JAC28085.1"/>
    <property type="molecule type" value="mRNA"/>
</dbReference>
<feature type="signal peptide" evidence="1">
    <location>
        <begin position="1"/>
        <end position="21"/>
    </location>
</feature>
<evidence type="ECO:0000313" key="2">
    <source>
        <dbReference type="EMBL" id="JAC28085.1"/>
    </source>
</evidence>
<feature type="chain" id="PRO_5001518259" evidence="1">
    <location>
        <begin position="22"/>
        <end position="195"/>
    </location>
</feature>
<evidence type="ECO:0000256" key="1">
    <source>
        <dbReference type="SAM" id="SignalP"/>
    </source>
</evidence>
<proteinExistence type="evidence at transcript level"/>